<name>A0A7S3JMS8_9STRA</name>
<evidence type="ECO:0000259" key="2">
    <source>
        <dbReference type="PROSITE" id="PS50191"/>
    </source>
</evidence>
<feature type="domain" description="CRAL-TRIO" evidence="2">
    <location>
        <begin position="1"/>
        <end position="71"/>
    </location>
</feature>
<dbReference type="SUPFAM" id="SSF52087">
    <property type="entry name" value="CRAL/TRIO domain"/>
    <property type="match status" value="1"/>
</dbReference>
<dbReference type="InterPro" id="IPR036865">
    <property type="entry name" value="CRAL-TRIO_dom_sf"/>
</dbReference>
<sequence length="251" mass="29046">MYADAAWTNLVINAPGIVRYTWRIIERIIDDETRDIVRFVPVGNAGIHALTQELPQSIIPRYLGGSGGNLELMLADFMDKDFTLDQSVRQVNEEARQGLDDDNEDDVEFVQDTTDLLSATWDLVNAEHSQQNTLRSRRHHVHHTKPENTNTIELDLIEDHSSIDHTHGNYRPRAASIDCTPPRSPDRIAVFALIRLVTDFLRIYEFFSRILVATFLVMLRYLQPRRNRRITMTPSGFYIMNHRHLLKSPQQ</sequence>
<keyword evidence="1" id="KW-1133">Transmembrane helix</keyword>
<evidence type="ECO:0000256" key="1">
    <source>
        <dbReference type="SAM" id="Phobius"/>
    </source>
</evidence>
<keyword evidence="1" id="KW-0812">Transmembrane</keyword>
<dbReference type="Pfam" id="PF00650">
    <property type="entry name" value="CRAL_TRIO"/>
    <property type="match status" value="1"/>
</dbReference>
<feature type="transmembrane region" description="Helical" evidence="1">
    <location>
        <begin position="203"/>
        <end position="222"/>
    </location>
</feature>
<dbReference type="AlphaFoldDB" id="A0A7S3JMS8"/>
<dbReference type="PROSITE" id="PS50191">
    <property type="entry name" value="CRAL_TRIO"/>
    <property type="match status" value="1"/>
</dbReference>
<proteinExistence type="predicted"/>
<reference evidence="3" key="1">
    <citation type="submission" date="2021-01" db="EMBL/GenBank/DDBJ databases">
        <authorList>
            <person name="Corre E."/>
            <person name="Pelletier E."/>
            <person name="Niang G."/>
            <person name="Scheremetjew M."/>
            <person name="Finn R."/>
            <person name="Kale V."/>
            <person name="Holt S."/>
            <person name="Cochrane G."/>
            <person name="Meng A."/>
            <person name="Brown T."/>
            <person name="Cohen L."/>
        </authorList>
    </citation>
    <scope>NUCLEOTIDE SEQUENCE</scope>
    <source>
        <strain evidence="3">CCMP1510</strain>
    </source>
</reference>
<dbReference type="Gene3D" id="3.40.525.10">
    <property type="entry name" value="CRAL-TRIO lipid binding domain"/>
    <property type="match status" value="1"/>
</dbReference>
<organism evidence="3">
    <name type="scientific">Aureoumbra lagunensis</name>
    <dbReference type="NCBI Taxonomy" id="44058"/>
    <lineage>
        <taxon>Eukaryota</taxon>
        <taxon>Sar</taxon>
        <taxon>Stramenopiles</taxon>
        <taxon>Ochrophyta</taxon>
        <taxon>Pelagophyceae</taxon>
        <taxon>Pelagomonadales</taxon>
        <taxon>Aureoumbra</taxon>
    </lineage>
</organism>
<protein>
    <recommendedName>
        <fullName evidence="2">CRAL-TRIO domain-containing protein</fullName>
    </recommendedName>
</protein>
<keyword evidence="1" id="KW-0472">Membrane</keyword>
<dbReference type="InterPro" id="IPR001251">
    <property type="entry name" value="CRAL-TRIO_dom"/>
</dbReference>
<accession>A0A7S3JMS8</accession>
<evidence type="ECO:0000313" key="3">
    <source>
        <dbReference type="EMBL" id="CAE0359367.1"/>
    </source>
</evidence>
<gene>
    <name evidence="3" type="ORF">ALAG00032_LOCUS95</name>
</gene>
<dbReference type="EMBL" id="HBIJ01000123">
    <property type="protein sequence ID" value="CAE0359367.1"/>
    <property type="molecule type" value="Transcribed_RNA"/>
</dbReference>